<reference evidence="5 6" key="1">
    <citation type="submission" date="2019-09" db="EMBL/GenBank/DDBJ databases">
        <title>Whole genome sequences of isolates from the Mars Exploration Rovers.</title>
        <authorList>
            <person name="Seuylemezian A."/>
            <person name="Vaishampayan P."/>
        </authorList>
    </citation>
    <scope>NUCLEOTIDE SEQUENCE [LARGE SCALE GENOMIC DNA]</scope>
    <source>
        <strain evidence="5 6">MER_TA_151</strain>
    </source>
</reference>
<keyword evidence="3 5" id="KW-0269">Exonuclease</keyword>
<dbReference type="Gene3D" id="3.30.420.10">
    <property type="entry name" value="Ribonuclease H-like superfamily/Ribonuclease H"/>
    <property type="match status" value="1"/>
</dbReference>
<evidence type="ECO:0000256" key="3">
    <source>
        <dbReference type="ARBA" id="ARBA00022839"/>
    </source>
</evidence>
<dbReference type="Proteomes" id="UP000326671">
    <property type="component" value="Unassembled WGS sequence"/>
</dbReference>
<name>A0A5J5HNY4_9BACI</name>
<dbReference type="AlphaFoldDB" id="A0A5J5HNY4"/>
<evidence type="ECO:0000256" key="1">
    <source>
        <dbReference type="ARBA" id="ARBA00022722"/>
    </source>
</evidence>
<dbReference type="GO" id="GO:0003887">
    <property type="term" value="F:DNA-directed DNA polymerase activity"/>
    <property type="evidence" value="ECO:0007669"/>
    <property type="project" value="InterPro"/>
</dbReference>
<keyword evidence="6" id="KW-1185">Reference proteome</keyword>
<dbReference type="NCBIfam" id="NF005836">
    <property type="entry name" value="PRK07740.1"/>
    <property type="match status" value="1"/>
</dbReference>
<dbReference type="GO" id="GO:0008408">
    <property type="term" value="F:3'-5' exonuclease activity"/>
    <property type="evidence" value="ECO:0007669"/>
    <property type="project" value="TreeGrafter"/>
</dbReference>
<dbReference type="OrthoDB" id="9804290at2"/>
<dbReference type="SUPFAM" id="SSF53098">
    <property type="entry name" value="Ribonuclease H-like"/>
    <property type="match status" value="1"/>
</dbReference>
<dbReference type="InterPro" id="IPR036397">
    <property type="entry name" value="RNaseH_sf"/>
</dbReference>
<dbReference type="RefSeq" id="WP_150441230.1">
    <property type="nucleotide sequence ID" value="NZ_VYKL01000026.1"/>
</dbReference>
<proteinExistence type="predicted"/>
<dbReference type="InterPro" id="IPR013520">
    <property type="entry name" value="Ribonucl_H"/>
</dbReference>
<dbReference type="EMBL" id="VYKL01000026">
    <property type="protein sequence ID" value="KAA9021703.1"/>
    <property type="molecule type" value="Genomic_DNA"/>
</dbReference>
<evidence type="ECO:0000313" key="6">
    <source>
        <dbReference type="Proteomes" id="UP000326671"/>
    </source>
</evidence>
<protein>
    <submittedName>
        <fullName evidence="5">3'-5' exonuclease</fullName>
    </submittedName>
</protein>
<dbReference type="Pfam" id="PF00929">
    <property type="entry name" value="RNase_T"/>
    <property type="match status" value="1"/>
</dbReference>
<dbReference type="PANTHER" id="PTHR30231">
    <property type="entry name" value="DNA POLYMERASE III SUBUNIT EPSILON"/>
    <property type="match status" value="1"/>
</dbReference>
<evidence type="ECO:0000256" key="2">
    <source>
        <dbReference type="ARBA" id="ARBA00022801"/>
    </source>
</evidence>
<evidence type="ECO:0000313" key="5">
    <source>
        <dbReference type="EMBL" id="KAA9021703.1"/>
    </source>
</evidence>
<dbReference type="InterPro" id="IPR012337">
    <property type="entry name" value="RNaseH-like_sf"/>
</dbReference>
<organism evidence="5 6">
    <name type="scientific">Niallia endozanthoxylica</name>
    <dbReference type="NCBI Taxonomy" id="2036016"/>
    <lineage>
        <taxon>Bacteria</taxon>
        <taxon>Bacillati</taxon>
        <taxon>Bacillota</taxon>
        <taxon>Bacilli</taxon>
        <taxon>Bacillales</taxon>
        <taxon>Bacillaceae</taxon>
        <taxon>Niallia</taxon>
    </lineage>
</organism>
<evidence type="ECO:0000259" key="4">
    <source>
        <dbReference type="SMART" id="SM00479"/>
    </source>
</evidence>
<dbReference type="GO" id="GO:0003677">
    <property type="term" value="F:DNA binding"/>
    <property type="evidence" value="ECO:0007669"/>
    <property type="project" value="InterPro"/>
</dbReference>
<dbReference type="FunFam" id="3.30.420.10:FF:000045">
    <property type="entry name" value="3'-5' exonuclease DinG"/>
    <property type="match status" value="1"/>
</dbReference>
<feature type="domain" description="Exonuclease" evidence="4">
    <location>
        <begin position="58"/>
        <end position="226"/>
    </location>
</feature>
<sequence length="243" mass="28015">MAFEPFFHFMRGIKGRMQGTGLGSAYGGQDLQQIAYVRNLQKEMKQSDALYEPLNQLKVVIFDIETTGFFPEQGDEIISIGAVKMVGATICEDTFYSLIRCEKELSEKIEQLTGLNSEQLKEAPALADVMAQFYHFAKDSTLVAHHAKHEKSFLQSVNWKLFRTPFKYRIVDTSFLYRIAEPECRFNRLEELCEYNRIPVVDRHHALGDAKLAAELWRIYIQKVQDSGCNTLQDVYHRMAKQS</sequence>
<dbReference type="SMART" id="SM00479">
    <property type="entry name" value="EXOIII"/>
    <property type="match status" value="1"/>
</dbReference>
<comment type="caution">
    <text evidence="5">The sequence shown here is derived from an EMBL/GenBank/DDBJ whole genome shotgun (WGS) entry which is preliminary data.</text>
</comment>
<dbReference type="GO" id="GO:0006260">
    <property type="term" value="P:DNA replication"/>
    <property type="evidence" value="ECO:0007669"/>
    <property type="project" value="InterPro"/>
</dbReference>
<keyword evidence="2" id="KW-0378">Hydrolase</keyword>
<accession>A0A5J5HNY4</accession>
<dbReference type="CDD" id="cd06127">
    <property type="entry name" value="DEDDh"/>
    <property type="match status" value="1"/>
</dbReference>
<dbReference type="NCBIfam" id="TIGR00573">
    <property type="entry name" value="dnaq"/>
    <property type="match status" value="1"/>
</dbReference>
<gene>
    <name evidence="5" type="ORF">F4V44_17125</name>
</gene>
<dbReference type="InterPro" id="IPR006054">
    <property type="entry name" value="DnaQ"/>
</dbReference>
<dbReference type="PANTHER" id="PTHR30231:SF4">
    <property type="entry name" value="PROTEIN NEN2"/>
    <property type="match status" value="1"/>
</dbReference>
<keyword evidence="1" id="KW-0540">Nuclease</keyword>